<keyword evidence="5" id="KW-0677">Repeat</keyword>
<dbReference type="InterPro" id="IPR013083">
    <property type="entry name" value="Znf_RING/FYVE/PHD"/>
</dbReference>
<dbReference type="GO" id="GO:0061630">
    <property type="term" value="F:ubiquitin protein ligase activity"/>
    <property type="evidence" value="ECO:0007669"/>
    <property type="project" value="UniProtKB-EC"/>
</dbReference>
<name>A0A8T2U4B9_CERRI</name>
<keyword evidence="4" id="KW-0808">Transferase</keyword>
<keyword evidence="6" id="KW-0833">Ubl conjugation pathway</keyword>
<evidence type="ECO:0000256" key="1">
    <source>
        <dbReference type="ARBA" id="ARBA00000900"/>
    </source>
</evidence>
<reference evidence="9" key="1">
    <citation type="submission" date="2021-08" db="EMBL/GenBank/DDBJ databases">
        <title>WGS assembly of Ceratopteris richardii.</title>
        <authorList>
            <person name="Marchant D.B."/>
            <person name="Chen G."/>
            <person name="Jenkins J."/>
            <person name="Shu S."/>
            <person name="Leebens-Mack J."/>
            <person name="Grimwood J."/>
            <person name="Schmutz J."/>
            <person name="Soltis P."/>
            <person name="Soltis D."/>
            <person name="Chen Z.-H."/>
        </authorList>
    </citation>
    <scope>NUCLEOTIDE SEQUENCE</scope>
    <source>
        <strain evidence="9">Whitten #5841</strain>
        <tissue evidence="9">Leaf</tissue>
    </source>
</reference>
<dbReference type="FunFam" id="3.30.40.10:FF:000442">
    <property type="entry name" value="RING-type E3 ubiquitin transferase"/>
    <property type="match status" value="1"/>
</dbReference>
<evidence type="ECO:0000256" key="2">
    <source>
        <dbReference type="ARBA" id="ARBA00004906"/>
    </source>
</evidence>
<dbReference type="PANTHER" id="PTHR23315:SF224">
    <property type="entry name" value="U-BOX DOMAIN-CONTAINING PROTEIN 1"/>
    <property type="match status" value="1"/>
</dbReference>
<keyword evidence="10" id="KW-1185">Reference proteome</keyword>
<dbReference type="Gene3D" id="3.30.40.10">
    <property type="entry name" value="Zinc/RING finger domain, C3HC4 (zinc finger)"/>
    <property type="match status" value="1"/>
</dbReference>
<dbReference type="InterPro" id="IPR000225">
    <property type="entry name" value="Armadillo"/>
</dbReference>
<protein>
    <recommendedName>
        <fullName evidence="3">RING-type E3 ubiquitin transferase</fullName>
        <ecNumber evidence="3">2.3.2.27</ecNumber>
    </recommendedName>
</protein>
<dbReference type="Proteomes" id="UP000825935">
    <property type="component" value="Chromosome 8"/>
</dbReference>
<evidence type="ECO:0000256" key="3">
    <source>
        <dbReference type="ARBA" id="ARBA00012483"/>
    </source>
</evidence>
<dbReference type="Gene3D" id="1.25.10.10">
    <property type="entry name" value="Leucine-rich Repeat Variant"/>
    <property type="match status" value="1"/>
</dbReference>
<dbReference type="PROSITE" id="PS50176">
    <property type="entry name" value="ARM_REPEAT"/>
    <property type="match status" value="1"/>
</dbReference>
<sequence length="701" mass="77100">MADAPSFQPYILSAASSEFSTLALLNSLITACRELSLWKKPDVCQTVNVASACRRAACLLPLFEDVRDSGLWIPPSALSSFRRLQSIFISIKALLHDCRHTSKLLLIMDQGVLASQFHALASSIADSLALIPFDLLGISQDIREYVTLVQIQCSTDAAPFIDHSERKLQVQVLDILLALEEGTSPDEGILKHIFQALSFNDPEEFEWELWLLDNERERLKSAEDYTKIANVISLIGLVRYARYVMYGMEMGVEASACRRYELASPNMRRVVLSRFEQTEGGAALLPDDFKCPISLEIMVDPVIISSGHSYERSSITRWFEEGHTTCPKTGSKLLHYDLTPNFCLRRIITQWCAENDYVLDSDAAKKAASTVTPVVMSSTKASMEVTKLTAEFLVEKLYNGSISNQRQAAYELRIMAKDGEETRSCLAFAGVVPALTRVLESSDVKTQEYAVTAMLNLSINEDNKNIIMETEGALDGIVHVLTIKTSSEEARANAAAALFSISKVKAHRTAIASREAAIEGLVQLLREGNPSAKKDAAVTLFNLALGGTIYTQLLEKGIVLSAVETLENETESGNEWTEELLALLALLLKTPDGLAAVCAGAGSISWIFAKMITEGSGRLQENAVALLLAVCSVEVEALGSASIHREQIRRYPAFRPALRRLLVAGSPRAQRKALSLLKLLKTSRYPSPHLEYNPIDDTSTT</sequence>
<dbReference type="InterPro" id="IPR003613">
    <property type="entry name" value="Ubox_domain"/>
</dbReference>
<evidence type="ECO:0000256" key="5">
    <source>
        <dbReference type="ARBA" id="ARBA00022737"/>
    </source>
</evidence>
<dbReference type="SUPFAM" id="SSF48371">
    <property type="entry name" value="ARM repeat"/>
    <property type="match status" value="1"/>
</dbReference>
<evidence type="ECO:0000256" key="6">
    <source>
        <dbReference type="ARBA" id="ARBA00022786"/>
    </source>
</evidence>
<dbReference type="AlphaFoldDB" id="A0A8T2U4B9"/>
<dbReference type="InterPro" id="IPR016024">
    <property type="entry name" value="ARM-type_fold"/>
</dbReference>
<dbReference type="InterPro" id="IPR057623">
    <property type="entry name" value="PUB12-19-like_N"/>
</dbReference>
<dbReference type="InterPro" id="IPR058678">
    <property type="entry name" value="ARM_PUB"/>
</dbReference>
<dbReference type="EC" id="2.3.2.27" evidence="3"/>
<dbReference type="Pfam" id="PF04564">
    <property type="entry name" value="U-box"/>
    <property type="match status" value="1"/>
</dbReference>
<dbReference type="InterPro" id="IPR045210">
    <property type="entry name" value="RING-Ubox_PUB"/>
</dbReference>
<evidence type="ECO:0000313" key="10">
    <source>
        <dbReference type="Proteomes" id="UP000825935"/>
    </source>
</evidence>
<dbReference type="SMART" id="SM00185">
    <property type="entry name" value="ARM"/>
    <property type="match status" value="4"/>
</dbReference>
<dbReference type="Pfam" id="PF25368">
    <property type="entry name" value="PUB10_N"/>
    <property type="match status" value="1"/>
</dbReference>
<dbReference type="SUPFAM" id="SSF57850">
    <property type="entry name" value="RING/U-box"/>
    <property type="match status" value="1"/>
</dbReference>
<dbReference type="GO" id="GO:0016567">
    <property type="term" value="P:protein ubiquitination"/>
    <property type="evidence" value="ECO:0007669"/>
    <property type="project" value="InterPro"/>
</dbReference>
<dbReference type="CDD" id="cd16664">
    <property type="entry name" value="RING-Ubox_PUB"/>
    <property type="match status" value="1"/>
</dbReference>
<gene>
    <name evidence="9" type="ORF">KP509_08G025200</name>
</gene>
<accession>A0A8T2U4B9</accession>
<evidence type="ECO:0000256" key="7">
    <source>
        <dbReference type="PROSITE-ProRule" id="PRU00259"/>
    </source>
</evidence>
<dbReference type="OMA" id="NKMANAR"/>
<evidence type="ECO:0000256" key="4">
    <source>
        <dbReference type="ARBA" id="ARBA00022679"/>
    </source>
</evidence>
<comment type="pathway">
    <text evidence="2">Protein modification; protein ubiquitination.</text>
</comment>
<comment type="caution">
    <text evidence="9">The sequence shown here is derived from an EMBL/GenBank/DDBJ whole genome shotgun (WGS) entry which is preliminary data.</text>
</comment>
<dbReference type="PANTHER" id="PTHR23315">
    <property type="entry name" value="U BOX DOMAIN-CONTAINING"/>
    <property type="match status" value="1"/>
</dbReference>
<proteinExistence type="predicted"/>
<feature type="domain" description="U-box" evidence="8">
    <location>
        <begin position="284"/>
        <end position="358"/>
    </location>
</feature>
<evidence type="ECO:0000313" key="9">
    <source>
        <dbReference type="EMBL" id="KAH7431011.1"/>
    </source>
</evidence>
<dbReference type="EMBL" id="CM035413">
    <property type="protein sequence ID" value="KAH7431011.1"/>
    <property type="molecule type" value="Genomic_DNA"/>
</dbReference>
<evidence type="ECO:0000259" key="8">
    <source>
        <dbReference type="PROSITE" id="PS51698"/>
    </source>
</evidence>
<feature type="repeat" description="ARM" evidence="7">
    <location>
        <begin position="430"/>
        <end position="472"/>
    </location>
</feature>
<organism evidence="9 10">
    <name type="scientific">Ceratopteris richardii</name>
    <name type="common">Triangle waterfern</name>
    <dbReference type="NCBI Taxonomy" id="49495"/>
    <lineage>
        <taxon>Eukaryota</taxon>
        <taxon>Viridiplantae</taxon>
        <taxon>Streptophyta</taxon>
        <taxon>Embryophyta</taxon>
        <taxon>Tracheophyta</taxon>
        <taxon>Polypodiopsida</taxon>
        <taxon>Polypodiidae</taxon>
        <taxon>Polypodiales</taxon>
        <taxon>Pteridineae</taxon>
        <taxon>Pteridaceae</taxon>
        <taxon>Parkerioideae</taxon>
        <taxon>Ceratopteris</taxon>
    </lineage>
</organism>
<dbReference type="InterPro" id="IPR011989">
    <property type="entry name" value="ARM-like"/>
</dbReference>
<dbReference type="SMART" id="SM00504">
    <property type="entry name" value="Ubox"/>
    <property type="match status" value="1"/>
</dbReference>
<dbReference type="PROSITE" id="PS51698">
    <property type="entry name" value="U_BOX"/>
    <property type="match status" value="1"/>
</dbReference>
<dbReference type="OrthoDB" id="629492at2759"/>
<comment type="catalytic activity">
    <reaction evidence="1">
        <text>S-ubiquitinyl-[E2 ubiquitin-conjugating enzyme]-L-cysteine + [acceptor protein]-L-lysine = [E2 ubiquitin-conjugating enzyme]-L-cysteine + N(6)-ubiquitinyl-[acceptor protein]-L-lysine.</text>
        <dbReference type="EC" id="2.3.2.27"/>
    </reaction>
</comment>
<dbReference type="Pfam" id="PF25598">
    <property type="entry name" value="ARM_PUB"/>
    <property type="match status" value="1"/>
</dbReference>